<dbReference type="GO" id="GO:0030694">
    <property type="term" value="C:bacterial-type flagellum basal body, rod"/>
    <property type="evidence" value="ECO:0007669"/>
    <property type="project" value="UniProtKB-UniRule"/>
</dbReference>
<dbReference type="EMBL" id="AP027081">
    <property type="protein sequence ID" value="BDU77482.1"/>
    <property type="molecule type" value="Genomic_DNA"/>
</dbReference>
<keyword evidence="8" id="KW-0282">Flagellum</keyword>
<feature type="domain" description="Flagellar basal-body/hook protein C-terminal" evidence="7">
    <location>
        <begin position="93"/>
        <end position="136"/>
    </location>
</feature>
<comment type="similarity">
    <text evidence="2">Belongs to the flagella basal body rod proteins family.</text>
</comment>
<evidence type="ECO:0000256" key="5">
    <source>
        <dbReference type="ARBA" id="ARBA00025933"/>
    </source>
</evidence>
<dbReference type="NCBIfam" id="TIGR01395">
    <property type="entry name" value="FlgC"/>
    <property type="match status" value="1"/>
</dbReference>
<dbReference type="PANTHER" id="PTHR30435:SF2">
    <property type="entry name" value="FLAGELLAR BASAL-BODY ROD PROTEIN FLGC"/>
    <property type="match status" value="1"/>
</dbReference>
<accession>A0AA48KEN7</accession>
<organism evidence="8 9">
    <name type="scientific">Mesoterricola sediminis</name>
    <dbReference type="NCBI Taxonomy" id="2927980"/>
    <lineage>
        <taxon>Bacteria</taxon>
        <taxon>Pseudomonadati</taxon>
        <taxon>Acidobacteriota</taxon>
        <taxon>Holophagae</taxon>
        <taxon>Holophagales</taxon>
        <taxon>Holophagaceae</taxon>
        <taxon>Mesoterricola</taxon>
    </lineage>
</organism>
<protein>
    <recommendedName>
        <fullName evidence="3 6">Flagellar basal-body rod protein FlgC</fullName>
    </recommendedName>
</protein>
<keyword evidence="8" id="KW-0966">Cell projection</keyword>
<dbReference type="PANTHER" id="PTHR30435">
    <property type="entry name" value="FLAGELLAR PROTEIN"/>
    <property type="match status" value="1"/>
</dbReference>
<evidence type="ECO:0000256" key="4">
    <source>
        <dbReference type="ARBA" id="ARBA00023143"/>
    </source>
</evidence>
<sequence length="141" mass="14900">MSTFDAINQIAASGMAAQRLRAQLAASNIANAETTRTPQGGPFRRKDAVFQVADLGTSADGAAFMGVKVASIQASNEPFITKYDPGHPDADASGTVQYPNINPVEEMVNLTEASRGFDANVAVIRAVRTMTLSAQDLLRVT</sequence>
<dbReference type="GO" id="GO:0071978">
    <property type="term" value="P:bacterial-type flagellum-dependent swarming motility"/>
    <property type="evidence" value="ECO:0007669"/>
    <property type="project" value="TreeGrafter"/>
</dbReference>
<dbReference type="RefSeq" id="WP_243331911.1">
    <property type="nucleotide sequence ID" value="NZ_AP027081.1"/>
</dbReference>
<dbReference type="InterPro" id="IPR006299">
    <property type="entry name" value="FlgC"/>
</dbReference>
<evidence type="ECO:0000256" key="3">
    <source>
        <dbReference type="ARBA" id="ARBA00017941"/>
    </source>
</evidence>
<dbReference type="PROSITE" id="PS00588">
    <property type="entry name" value="FLAGELLA_BB_ROD"/>
    <property type="match status" value="1"/>
</dbReference>
<evidence type="ECO:0000256" key="1">
    <source>
        <dbReference type="ARBA" id="ARBA00004117"/>
    </source>
</evidence>
<dbReference type="AlphaFoldDB" id="A0AA48KEN7"/>
<comment type="subunit">
    <text evidence="5 6">The basal body constitutes a major portion of the flagellar organelle and consists of four rings (L,P,S, and M) mounted on a central rod. The rod consists of about 26 subunits of FlgG in the distal portion, and FlgB, FlgC and FlgF are thought to build up the proximal portion of the rod with about 6 subunits each.</text>
</comment>
<dbReference type="InterPro" id="IPR010930">
    <property type="entry name" value="Flg_bb/hook_C_dom"/>
</dbReference>
<dbReference type="Pfam" id="PF06429">
    <property type="entry name" value="Flg_bbr_C"/>
    <property type="match status" value="1"/>
</dbReference>
<keyword evidence="8" id="KW-0969">Cilium</keyword>
<dbReference type="KEGG" id="msea:METESE_24400"/>
<evidence type="ECO:0000259" key="7">
    <source>
        <dbReference type="Pfam" id="PF06429"/>
    </source>
</evidence>
<evidence type="ECO:0000313" key="9">
    <source>
        <dbReference type="Proteomes" id="UP001228113"/>
    </source>
</evidence>
<keyword evidence="9" id="KW-1185">Reference proteome</keyword>
<dbReference type="Proteomes" id="UP001228113">
    <property type="component" value="Chromosome"/>
</dbReference>
<reference evidence="8" key="1">
    <citation type="journal article" date="2023" name="Int. J. Syst. Evol. Microbiol.">
        <title>Mesoterricola silvestris gen. nov., sp. nov., Mesoterricola sediminis sp. nov., Geothrix oryzae sp. nov., Geothrix edaphica sp. nov., Geothrix rubra sp. nov., and Geothrix limicola sp. nov., six novel members of Acidobacteriota isolated from soils.</title>
        <authorList>
            <person name="Itoh H."/>
            <person name="Sugisawa Y."/>
            <person name="Mise K."/>
            <person name="Xu Z."/>
            <person name="Kuniyasu M."/>
            <person name="Ushijima N."/>
            <person name="Kawano K."/>
            <person name="Kobayashi E."/>
            <person name="Shiratori Y."/>
            <person name="Masuda Y."/>
            <person name="Senoo K."/>
        </authorList>
    </citation>
    <scope>NUCLEOTIDE SEQUENCE</scope>
    <source>
        <strain evidence="8">W786</strain>
    </source>
</reference>
<gene>
    <name evidence="8" type="primary">flgC</name>
    <name evidence="8" type="ORF">METESE_24400</name>
</gene>
<dbReference type="InterPro" id="IPR019776">
    <property type="entry name" value="Flagellar_basal_body_rod_CS"/>
</dbReference>
<comment type="subcellular location">
    <subcellularLocation>
        <location evidence="1 6">Bacterial flagellum basal body</location>
    </subcellularLocation>
</comment>
<evidence type="ECO:0000256" key="6">
    <source>
        <dbReference type="RuleBase" id="RU362062"/>
    </source>
</evidence>
<evidence type="ECO:0000256" key="2">
    <source>
        <dbReference type="ARBA" id="ARBA00009677"/>
    </source>
</evidence>
<keyword evidence="4 6" id="KW-0975">Bacterial flagellum</keyword>
<proteinExistence type="inferred from homology"/>
<evidence type="ECO:0000313" key="8">
    <source>
        <dbReference type="EMBL" id="BDU77482.1"/>
    </source>
</evidence>
<name>A0AA48KEN7_9BACT</name>